<keyword evidence="4 9" id="KW-0430">Lectin</keyword>
<dbReference type="InterPro" id="IPR016186">
    <property type="entry name" value="C-type_lectin-like/link_sf"/>
</dbReference>
<dbReference type="SMR" id="A0A386H782"/>
<feature type="chain" id="PRO_5017277829" evidence="7">
    <location>
        <begin position="25"/>
        <end position="310"/>
    </location>
</feature>
<gene>
    <name evidence="9" type="primary">Clec</name>
</gene>
<dbReference type="Gene3D" id="3.10.100.10">
    <property type="entry name" value="Mannose-Binding Protein A, subunit A"/>
    <property type="match status" value="1"/>
</dbReference>
<organism evidence="9">
    <name type="scientific">Procambarus clarkii</name>
    <name type="common">Red swamp crayfish</name>
    <dbReference type="NCBI Taxonomy" id="6728"/>
    <lineage>
        <taxon>Eukaryota</taxon>
        <taxon>Metazoa</taxon>
        <taxon>Ecdysozoa</taxon>
        <taxon>Arthropoda</taxon>
        <taxon>Crustacea</taxon>
        <taxon>Multicrustacea</taxon>
        <taxon>Malacostraca</taxon>
        <taxon>Eumalacostraca</taxon>
        <taxon>Eucarida</taxon>
        <taxon>Decapoda</taxon>
        <taxon>Pleocyemata</taxon>
        <taxon>Astacidea</taxon>
        <taxon>Astacoidea</taxon>
        <taxon>Cambaridae</taxon>
        <taxon>Procambarus</taxon>
    </lineage>
</organism>
<evidence type="ECO:0000256" key="6">
    <source>
        <dbReference type="SAM" id="MobiDB-lite"/>
    </source>
</evidence>
<feature type="region of interest" description="Disordered" evidence="6">
    <location>
        <begin position="30"/>
        <end position="54"/>
    </location>
</feature>
<evidence type="ECO:0000256" key="5">
    <source>
        <dbReference type="SAM" id="Coils"/>
    </source>
</evidence>
<accession>A0A386H782</accession>
<protein>
    <submittedName>
        <fullName evidence="9">C-type lectin</fullName>
    </submittedName>
</protein>
<dbReference type="Pfam" id="PF00059">
    <property type="entry name" value="Lectin_C"/>
    <property type="match status" value="1"/>
</dbReference>
<dbReference type="GO" id="GO:0030246">
    <property type="term" value="F:carbohydrate binding"/>
    <property type="evidence" value="ECO:0007669"/>
    <property type="project" value="UniProtKB-KW"/>
</dbReference>
<dbReference type="SMART" id="SM00034">
    <property type="entry name" value="CLECT"/>
    <property type="match status" value="1"/>
</dbReference>
<feature type="domain" description="C-type lectin" evidence="8">
    <location>
        <begin position="188"/>
        <end position="307"/>
    </location>
</feature>
<reference evidence="9" key="1">
    <citation type="submission" date="2017-11" db="EMBL/GenBank/DDBJ databases">
        <title>Transcriptome of the abdominal nerve cord of crayfish Procambarus clarkii.</title>
        <authorList>
            <person name="Gonzalez-Barrios J.A."/>
            <person name="Calderon-Rosete G."/>
            <person name="Rodriguez-Sosa L."/>
            <person name="Lara-Lozano M."/>
            <person name="Pina-Leyva C."/>
        </authorList>
    </citation>
    <scope>NUCLEOTIDE SEQUENCE</scope>
    <source>
        <strain evidence="9">Pc02122016</strain>
        <tissue evidence="9">Abdominal cord</tissue>
    </source>
</reference>
<sequence>MRLTPATLYTCTLTLILVVDVALAQKNPSRPLEDNDVLSERIPNGGGKRYGSSARNDVRRYGVAPTELQVHDGHRMITRALWRIFDALMQKKDHSQLYGRMGFVEEALKKMISVDSQLEDEIDKLKDDMQTCKAQMTTVMEELGRFKNLNARLEVLEEGRHDLSEQGDQQQEWAAAAYSSCPQPFVKVDGECFYLAAHDLLGWEDARRDCGKLGGDLASPHSLPALRVYLASIPEPPEYLWVGASQRDDGSWVWSSGPQAGVPVDMSKDTWNEEVPSGSGKCMGLFAQSSFRAYNYDCQEKDLFVCQYYF</sequence>
<dbReference type="EMBL" id="MG452687">
    <property type="protein sequence ID" value="AYD41574.1"/>
    <property type="molecule type" value="mRNA"/>
</dbReference>
<dbReference type="InterPro" id="IPR016187">
    <property type="entry name" value="CTDL_fold"/>
</dbReference>
<proteinExistence type="evidence at transcript level"/>
<evidence type="ECO:0000313" key="9">
    <source>
        <dbReference type="EMBL" id="AYD41574.1"/>
    </source>
</evidence>
<evidence type="ECO:0000256" key="2">
    <source>
        <dbReference type="ARBA" id="ARBA00022525"/>
    </source>
</evidence>
<dbReference type="GO" id="GO:0005615">
    <property type="term" value="C:extracellular space"/>
    <property type="evidence" value="ECO:0007669"/>
    <property type="project" value="TreeGrafter"/>
</dbReference>
<feature type="signal peptide" evidence="7">
    <location>
        <begin position="1"/>
        <end position="24"/>
    </location>
</feature>
<feature type="coiled-coil region" evidence="5">
    <location>
        <begin position="108"/>
        <end position="166"/>
    </location>
</feature>
<name>A0A386H782_PROCL</name>
<feature type="non-terminal residue" evidence="9">
    <location>
        <position position="310"/>
    </location>
</feature>
<evidence type="ECO:0000259" key="8">
    <source>
        <dbReference type="PROSITE" id="PS50041"/>
    </source>
</evidence>
<dbReference type="InterPro" id="IPR051663">
    <property type="entry name" value="CLec_Tetranectin-domain"/>
</dbReference>
<dbReference type="PANTHER" id="PTHR22799">
    <property type="entry name" value="TETRANECTIN-RELATED"/>
    <property type="match status" value="1"/>
</dbReference>
<dbReference type="PANTHER" id="PTHR22799:SF1">
    <property type="entry name" value="C-TYPE LECTIN DOMAIN FAMILY 11 MEMBER A"/>
    <property type="match status" value="1"/>
</dbReference>
<dbReference type="CDD" id="cd00037">
    <property type="entry name" value="CLECT"/>
    <property type="match status" value="1"/>
</dbReference>
<evidence type="ECO:0000256" key="4">
    <source>
        <dbReference type="ARBA" id="ARBA00022734"/>
    </source>
</evidence>
<feature type="non-terminal residue" evidence="9">
    <location>
        <position position="1"/>
    </location>
</feature>
<keyword evidence="2" id="KW-0964">Secreted</keyword>
<dbReference type="PROSITE" id="PS50041">
    <property type="entry name" value="C_TYPE_LECTIN_2"/>
    <property type="match status" value="1"/>
</dbReference>
<comment type="subcellular location">
    <subcellularLocation>
        <location evidence="1">Secreted</location>
    </subcellularLocation>
</comment>
<keyword evidence="5" id="KW-0175">Coiled coil</keyword>
<evidence type="ECO:0000256" key="1">
    <source>
        <dbReference type="ARBA" id="ARBA00004613"/>
    </source>
</evidence>
<keyword evidence="3 7" id="KW-0732">Signal</keyword>
<dbReference type="SUPFAM" id="SSF56436">
    <property type="entry name" value="C-type lectin-like"/>
    <property type="match status" value="1"/>
</dbReference>
<evidence type="ECO:0000256" key="3">
    <source>
        <dbReference type="ARBA" id="ARBA00022729"/>
    </source>
</evidence>
<evidence type="ECO:0000256" key="7">
    <source>
        <dbReference type="SAM" id="SignalP"/>
    </source>
</evidence>
<dbReference type="AlphaFoldDB" id="A0A386H782"/>
<dbReference type="InterPro" id="IPR001304">
    <property type="entry name" value="C-type_lectin-like"/>
</dbReference>
<dbReference type="GO" id="GO:0008083">
    <property type="term" value="F:growth factor activity"/>
    <property type="evidence" value="ECO:0007669"/>
    <property type="project" value="TreeGrafter"/>
</dbReference>
<dbReference type="OrthoDB" id="406096at2759"/>